<keyword evidence="4" id="KW-1185">Reference proteome</keyword>
<gene>
    <name evidence="3" type="ORF">EDC65_0264</name>
</gene>
<sequence length="127" mass="13745">MPYPASWAAIRPLVVEDEAPVALMLQGILRDIGFGEPVTVHSIAEAAGHLARHPVDFAIVDLHLGGRMALPLAADFLRRGVRFMFCTGARKDAIPDEFLAVPVLRKPFTPEDLIAAIHATLGPTDRS</sequence>
<protein>
    <submittedName>
        <fullName evidence="3">Response regulator receiver domain-containing protein</fullName>
    </submittedName>
</protein>
<evidence type="ECO:0000313" key="4">
    <source>
        <dbReference type="Proteomes" id="UP000278222"/>
    </source>
</evidence>
<feature type="domain" description="Response regulatory" evidence="2">
    <location>
        <begin position="11"/>
        <end position="121"/>
    </location>
</feature>
<keyword evidence="1" id="KW-0597">Phosphoprotein</keyword>
<reference evidence="3 4" key="1">
    <citation type="submission" date="2018-11" db="EMBL/GenBank/DDBJ databases">
        <title>Genomic Encyclopedia of Type Strains, Phase IV (KMG-IV): sequencing the most valuable type-strain genomes for metagenomic binning, comparative biology and taxonomic classification.</title>
        <authorList>
            <person name="Goeker M."/>
        </authorList>
    </citation>
    <scope>NUCLEOTIDE SEQUENCE [LARGE SCALE GENOMIC DNA]</scope>
    <source>
        <strain evidence="3 4">DSM 5900</strain>
    </source>
</reference>
<dbReference type="OrthoDB" id="582170at2"/>
<evidence type="ECO:0000259" key="2">
    <source>
        <dbReference type="PROSITE" id="PS50110"/>
    </source>
</evidence>
<organism evidence="3 4">
    <name type="scientific">Stella humosa</name>
    <dbReference type="NCBI Taxonomy" id="94"/>
    <lineage>
        <taxon>Bacteria</taxon>
        <taxon>Pseudomonadati</taxon>
        <taxon>Pseudomonadota</taxon>
        <taxon>Alphaproteobacteria</taxon>
        <taxon>Rhodospirillales</taxon>
        <taxon>Stellaceae</taxon>
        <taxon>Stella</taxon>
    </lineage>
</organism>
<comment type="caution">
    <text evidence="3">The sequence shown here is derived from an EMBL/GenBank/DDBJ whole genome shotgun (WGS) entry which is preliminary data.</text>
</comment>
<dbReference type="PROSITE" id="PS50110">
    <property type="entry name" value="RESPONSE_REGULATORY"/>
    <property type="match status" value="1"/>
</dbReference>
<dbReference type="InterPro" id="IPR001789">
    <property type="entry name" value="Sig_transdc_resp-reg_receiver"/>
</dbReference>
<accession>A0A3N1MCS3</accession>
<dbReference type="AlphaFoldDB" id="A0A3N1MCS3"/>
<dbReference type="InterPro" id="IPR011006">
    <property type="entry name" value="CheY-like_superfamily"/>
</dbReference>
<dbReference type="GO" id="GO:0000160">
    <property type="term" value="P:phosphorelay signal transduction system"/>
    <property type="evidence" value="ECO:0007669"/>
    <property type="project" value="InterPro"/>
</dbReference>
<dbReference type="EMBL" id="RJKX01000011">
    <property type="protein sequence ID" value="ROQ01089.1"/>
    <property type="molecule type" value="Genomic_DNA"/>
</dbReference>
<dbReference type="Gene3D" id="3.40.50.2300">
    <property type="match status" value="1"/>
</dbReference>
<evidence type="ECO:0000256" key="1">
    <source>
        <dbReference type="PROSITE-ProRule" id="PRU00169"/>
    </source>
</evidence>
<dbReference type="SMART" id="SM00448">
    <property type="entry name" value="REC"/>
    <property type="match status" value="1"/>
</dbReference>
<name>A0A3N1MCS3_9PROT</name>
<evidence type="ECO:0000313" key="3">
    <source>
        <dbReference type="EMBL" id="ROQ01089.1"/>
    </source>
</evidence>
<dbReference type="Proteomes" id="UP000278222">
    <property type="component" value="Unassembled WGS sequence"/>
</dbReference>
<dbReference type="RefSeq" id="WP_123687889.1">
    <property type="nucleotide sequence ID" value="NZ_AP019700.1"/>
</dbReference>
<dbReference type="SUPFAM" id="SSF52172">
    <property type="entry name" value="CheY-like"/>
    <property type="match status" value="1"/>
</dbReference>
<feature type="modified residue" description="4-aspartylphosphate" evidence="1">
    <location>
        <position position="61"/>
    </location>
</feature>
<proteinExistence type="predicted"/>